<dbReference type="GO" id="GO:0060261">
    <property type="term" value="P:positive regulation of transcription initiation by RNA polymerase II"/>
    <property type="evidence" value="ECO:0007669"/>
    <property type="project" value="InterPro"/>
</dbReference>
<evidence type="ECO:0000256" key="6">
    <source>
        <dbReference type="ARBA" id="ARBA00023242"/>
    </source>
</evidence>
<dbReference type="Proteomes" id="UP000780801">
    <property type="component" value="Unassembled WGS sequence"/>
</dbReference>
<comment type="similarity">
    <text evidence="2">Belongs to the transcriptional coactivator PC4 family.</text>
</comment>
<feature type="non-terminal residue" evidence="8">
    <location>
        <position position="1"/>
    </location>
</feature>
<feature type="domain" description="Transcriptional coactivator p15 (PC4) C-terminal" evidence="7">
    <location>
        <begin position="1"/>
        <end position="47"/>
    </location>
</feature>
<gene>
    <name evidence="8" type="primary">SUB1</name>
    <name evidence="8" type="ORF">BGW38_004153</name>
</gene>
<comment type="subcellular location">
    <subcellularLocation>
        <location evidence="1">Nucleus</location>
    </subcellularLocation>
</comment>
<dbReference type="InterPro" id="IPR003173">
    <property type="entry name" value="PC4_C"/>
</dbReference>
<protein>
    <submittedName>
        <fullName evidence="8">Transcriptional coactivator</fullName>
    </submittedName>
</protein>
<keyword evidence="3" id="KW-0805">Transcription regulation</keyword>
<dbReference type="GO" id="GO:0003713">
    <property type="term" value="F:transcription coactivator activity"/>
    <property type="evidence" value="ECO:0007669"/>
    <property type="project" value="InterPro"/>
</dbReference>
<dbReference type="InterPro" id="IPR009044">
    <property type="entry name" value="ssDNA-bd_transcriptional_reg"/>
</dbReference>
<evidence type="ECO:0000259" key="7">
    <source>
        <dbReference type="Pfam" id="PF02229"/>
    </source>
</evidence>
<keyword evidence="9" id="KW-1185">Reference proteome</keyword>
<dbReference type="EMBL" id="JAABOA010002684">
    <property type="protein sequence ID" value="KAF9579542.1"/>
    <property type="molecule type" value="Genomic_DNA"/>
</dbReference>
<keyword evidence="5" id="KW-0804">Transcription</keyword>
<dbReference type="OrthoDB" id="2505440at2759"/>
<evidence type="ECO:0000256" key="5">
    <source>
        <dbReference type="ARBA" id="ARBA00023163"/>
    </source>
</evidence>
<keyword evidence="4" id="KW-0238">DNA-binding</keyword>
<evidence type="ECO:0000313" key="8">
    <source>
        <dbReference type="EMBL" id="KAF9579542.1"/>
    </source>
</evidence>
<reference evidence="8" key="1">
    <citation type="journal article" date="2020" name="Fungal Divers.">
        <title>Resolving the Mortierellaceae phylogeny through synthesis of multi-gene phylogenetics and phylogenomics.</title>
        <authorList>
            <person name="Vandepol N."/>
            <person name="Liber J."/>
            <person name="Desiro A."/>
            <person name="Na H."/>
            <person name="Kennedy M."/>
            <person name="Barry K."/>
            <person name="Grigoriev I.V."/>
            <person name="Miller A.N."/>
            <person name="O'Donnell K."/>
            <person name="Stajich J.E."/>
            <person name="Bonito G."/>
        </authorList>
    </citation>
    <scope>NUCLEOTIDE SEQUENCE</scope>
    <source>
        <strain evidence="8">KOD1015</strain>
    </source>
</reference>
<dbReference type="PANTHER" id="PTHR13215">
    <property type="entry name" value="RNA POLYMERASE II TRANSCRIPTIONAL COACTIVATOR"/>
    <property type="match status" value="1"/>
</dbReference>
<evidence type="ECO:0000256" key="1">
    <source>
        <dbReference type="ARBA" id="ARBA00004123"/>
    </source>
</evidence>
<sequence>LGPKKRLTIRKWQDRTLIDIREYYQDKDNQTKPGKKGISLTPEQFQLIQNHSDEISEVINAMKSTGSAK</sequence>
<dbReference type="Pfam" id="PF02229">
    <property type="entry name" value="PC4"/>
    <property type="match status" value="1"/>
</dbReference>
<accession>A0A9P6FQH8</accession>
<evidence type="ECO:0000256" key="4">
    <source>
        <dbReference type="ARBA" id="ARBA00023125"/>
    </source>
</evidence>
<dbReference type="AlphaFoldDB" id="A0A9P6FQH8"/>
<evidence type="ECO:0000256" key="3">
    <source>
        <dbReference type="ARBA" id="ARBA00023015"/>
    </source>
</evidence>
<evidence type="ECO:0000256" key="2">
    <source>
        <dbReference type="ARBA" id="ARBA00009001"/>
    </source>
</evidence>
<organism evidence="8 9">
    <name type="scientific">Lunasporangiospora selenospora</name>
    <dbReference type="NCBI Taxonomy" id="979761"/>
    <lineage>
        <taxon>Eukaryota</taxon>
        <taxon>Fungi</taxon>
        <taxon>Fungi incertae sedis</taxon>
        <taxon>Mucoromycota</taxon>
        <taxon>Mortierellomycotina</taxon>
        <taxon>Mortierellomycetes</taxon>
        <taxon>Mortierellales</taxon>
        <taxon>Mortierellaceae</taxon>
        <taxon>Lunasporangiospora</taxon>
    </lineage>
</organism>
<comment type="caution">
    <text evidence="8">The sequence shown here is derived from an EMBL/GenBank/DDBJ whole genome shotgun (WGS) entry which is preliminary data.</text>
</comment>
<keyword evidence="6" id="KW-0539">Nucleus</keyword>
<evidence type="ECO:0000313" key="9">
    <source>
        <dbReference type="Proteomes" id="UP000780801"/>
    </source>
</evidence>
<dbReference type="Gene3D" id="2.30.31.10">
    <property type="entry name" value="Transcriptional Coactivator Pc4, Chain A"/>
    <property type="match status" value="1"/>
</dbReference>
<name>A0A9P6FQH8_9FUNG</name>
<dbReference type="GO" id="GO:0005634">
    <property type="term" value="C:nucleus"/>
    <property type="evidence" value="ECO:0007669"/>
    <property type="project" value="UniProtKB-SubCell"/>
</dbReference>
<dbReference type="SUPFAM" id="SSF54447">
    <property type="entry name" value="ssDNA-binding transcriptional regulator domain"/>
    <property type="match status" value="1"/>
</dbReference>
<dbReference type="InterPro" id="IPR045125">
    <property type="entry name" value="Sub1/Tcp4-like"/>
</dbReference>
<dbReference type="GO" id="GO:0003677">
    <property type="term" value="F:DNA binding"/>
    <property type="evidence" value="ECO:0007669"/>
    <property type="project" value="UniProtKB-KW"/>
</dbReference>
<proteinExistence type="inferred from homology"/>